<dbReference type="InterPro" id="IPR047951">
    <property type="entry name" value="Transpos_ISL3"/>
</dbReference>
<dbReference type="InterPro" id="IPR002560">
    <property type="entry name" value="Transposase_DDE"/>
</dbReference>
<name>A0A8J7HX85_9NOST</name>
<gene>
    <name evidence="2" type="ORF">I8748_28100</name>
</gene>
<dbReference type="InterPro" id="IPR017894">
    <property type="entry name" value="HTH_IS21_transposase_type"/>
</dbReference>
<dbReference type="Pfam" id="PF01610">
    <property type="entry name" value="DDE_Tnp_ISL3"/>
    <property type="match status" value="2"/>
</dbReference>
<evidence type="ECO:0000313" key="3">
    <source>
        <dbReference type="Proteomes" id="UP000632766"/>
    </source>
</evidence>
<dbReference type="Pfam" id="PF14690">
    <property type="entry name" value="Zn_ribbon_ISL3"/>
    <property type="match status" value="1"/>
</dbReference>
<dbReference type="RefSeq" id="WP_198127760.1">
    <property type="nucleotide sequence ID" value="NZ_JAECZC010000081.1"/>
</dbReference>
<evidence type="ECO:0000259" key="1">
    <source>
        <dbReference type="PROSITE" id="PS50531"/>
    </source>
</evidence>
<dbReference type="Proteomes" id="UP000632766">
    <property type="component" value="Unassembled WGS sequence"/>
</dbReference>
<reference evidence="2 3" key="1">
    <citation type="journal article" date="2021" name="Int. J. Syst. Evol. Microbiol.">
        <title>Amazonocrinis nigriterrae gen. nov., sp. nov., Atlanticothrix silvestris gen. nov., sp. nov. and Dendronalium phyllosphericum gen. nov., sp. nov., nostocacean cyanobacteria from Brazilian environments.</title>
        <authorList>
            <person name="Alvarenga D.O."/>
            <person name="Andreote A.P.D."/>
            <person name="Branco L.H.Z."/>
            <person name="Delbaje E."/>
            <person name="Cruz R.B."/>
            <person name="Varani A.M."/>
            <person name="Fiore M.F."/>
        </authorList>
    </citation>
    <scope>NUCLEOTIDE SEQUENCE [LARGE SCALE GENOMIC DNA]</scope>
    <source>
        <strain evidence="2 3">CENA67</strain>
    </source>
</reference>
<organism evidence="2 3">
    <name type="scientific">Amazonocrinis nigriterrae CENA67</name>
    <dbReference type="NCBI Taxonomy" id="2794033"/>
    <lineage>
        <taxon>Bacteria</taxon>
        <taxon>Bacillati</taxon>
        <taxon>Cyanobacteriota</taxon>
        <taxon>Cyanophyceae</taxon>
        <taxon>Nostocales</taxon>
        <taxon>Nostocaceae</taxon>
        <taxon>Amazonocrinis</taxon>
        <taxon>Amazonocrinis nigriterrae</taxon>
    </lineage>
</organism>
<dbReference type="NCBIfam" id="NF033550">
    <property type="entry name" value="transpos_ISL3"/>
    <property type="match status" value="1"/>
</dbReference>
<protein>
    <submittedName>
        <fullName evidence="2">ISL3 family transposase</fullName>
    </submittedName>
</protein>
<dbReference type="PROSITE" id="PS50531">
    <property type="entry name" value="HTH_IS21"/>
    <property type="match status" value="1"/>
</dbReference>
<dbReference type="PANTHER" id="PTHR33498:SF1">
    <property type="entry name" value="TRANSPOSASE FOR INSERTION SEQUENCE ELEMENT IS1557"/>
    <property type="match status" value="1"/>
</dbReference>
<proteinExistence type="predicted"/>
<sequence>MSVLSYLLPDSANLKLENCILDEIKTQINLIVSAITRVVNCPVCNQPTHKIHSRYERKLADLPWADYSITLQLRVRKFFCINKLCKRRIFAERLTNVTAPRARRTLRLAQRLSAIGLANGGAAGVRLSEQLGIKVSRNTLLNLVRSIPLPPIVTPHTLGVDDFCFRKCKTYGTALIDLERSRPIALLKDALAETLAEWLKAHPGVKVVSRDRSKTYESGIRQGAPEAIQVADRFHLLQNLSQTLYQVFGIHAKVLKEVEKQVFSTDTKVHLEVETALIEGIRELDGVCIPIQLQTTEIQNECGDVKPFLAENTDGLTAQENPQTNILPSAVCFVPFPDNLSMIAETNKSPVVPRFPQNTSLKRKVQSAKARDRRREIHEQVWRLRSIGLSGLAIAQELGVSKTTVFNYLRSSTFTERRERSDHGLSLLNPYHDYLKSRWNSGNHNTQELFEEIRTCGYIGGYATVARFTRYLKTLPGFEPAKCSKKNVSPRVSSSSHRPLTPSRVTALVLRRPELIQPNEHEIIAQLQTAHSDLKSAIELAQQFASVVRQRLSEQLDAWLNKAKNSSVSLLRSFAVSLESDYDAVKAGVTMSVSNGPVEGHINRLKMLKRQMYGRAKIDLLERRFLLAI</sequence>
<dbReference type="EMBL" id="JAECZC010000081">
    <property type="protein sequence ID" value="MBH8565980.1"/>
    <property type="molecule type" value="Genomic_DNA"/>
</dbReference>
<dbReference type="InterPro" id="IPR029261">
    <property type="entry name" value="Transposase_Znf"/>
</dbReference>
<accession>A0A8J7HX85</accession>
<keyword evidence="3" id="KW-1185">Reference proteome</keyword>
<dbReference type="PANTHER" id="PTHR33498">
    <property type="entry name" value="TRANSPOSASE FOR INSERTION SEQUENCE ELEMENT IS1557"/>
    <property type="match status" value="1"/>
</dbReference>
<evidence type="ECO:0000313" key="2">
    <source>
        <dbReference type="EMBL" id="MBH8565980.1"/>
    </source>
</evidence>
<dbReference type="AlphaFoldDB" id="A0A8J7HX85"/>
<feature type="domain" description="HTH IS21-type" evidence="1">
    <location>
        <begin position="376"/>
        <end position="439"/>
    </location>
</feature>
<comment type="caution">
    <text evidence="2">The sequence shown here is derived from an EMBL/GenBank/DDBJ whole genome shotgun (WGS) entry which is preliminary data.</text>
</comment>